<dbReference type="InterPro" id="IPR001031">
    <property type="entry name" value="Thioesterase"/>
</dbReference>
<sequence length="2434" mass="262387">MTVNDVEALREELLRRRLAGLAGAGPRDAAAPAGIPAADRTGRLPLSAQQRQLWFLNRLDPDSTEYLIPMVLRLRGPLDAAALGAAWARLTARHEVLRTRFDLDGAEPVQLIDPPGPAPAVEDVPGGTAEHRAARALEIAAAEASTPFDLAAEPPARPRLLRIADDDHLFCLIVHHIAFDGMSQHVLARDLTALYRAETLGTPLPPAPRVQYADYAAWQLSRRDDAAVTRDLAYWRTELAGLEPLEPPADHARPAVRDWRGAAAPVPFTPELSRRVRETARERGTTPFAVLLTGFHALLSRYTGRTDIAVGTPVSGRREELDALIGDFVGSVVLRARWTGAPGFGDLLDAARPRVAAALDHAGVPFERLADELAPERDLSRTPLFQVAFALHDAGPVPLDLPAVRVEPVELPWRTAKFDLTLQVEATADGFRGQLEYGTALFEAATVERMAGHYVRLLGAALERPDIPVADLPMLHPGEVAELTRGPRRPAAADEGVALHERVAAWADRTPGAVAVVAGDERWTYARLDAEANKIARMLRARGVRAGEPVGVRLGRSARLAGALLGVLKAGAAYLPLDPVHPPERSAFMRADAGARLVLTERDLVEPLDAKDEEDGLIVLDGSAVRADLAATPDTPPPGVAVHPDDPAYIIYTSGSTGLPKGVCVSHANVSRLFATADEHFGYGPDDVWTLFHSYAFDFSVWELWGALCHGGRVVVVDEGTARSPEDLLALLVAERVTILNQTPSAFRALTAVADARRVADLSLRAVVFGGERLDPAVLRPWADLAGLDRPELVNMYGITETTVHVTYRRLDEADVYGEARSPIGVPLGDLSVVLLDERGNPVPEGAAGEIHVGGAGPALGYLGRPALTAERFVPDPYGPPGARLYRSGDLARRLPGGALEFIGRIDAQVKIRGYRIEPEEIEVALRKCAGVRDARVVVRADGGHQELVAYVVPGEGGEGGEPSPARLGEELGRTLPPYMVPAAFVMLERFPLTPSGKLDHRSLPAPHRSALRVAGARVAPRTDGERRLAGIWAAVLGHDEVGVDDGFFDLGGDSIRAVALVGALRGAGFDVAVRDVLEHRTVARLAEAAAARAPLAGSAGPVAPFAMLEPADAARLRGADGVQDAYPLSKVQAGMLFEMLSGEDRNYHNVTTFTVRDDAPFDEAALRAAAAEVVARHDVLRTSIVLDRYAEPLQIVHDTGVMRVGSRDLSGLAPAERDASIAAFMAAERATPFDLDRPPLLRVFAHVYEPGRWRVSITECHAILEGWSYHSLLMELLTCYRRFRDGREPEPYDRPDVRYADYVAAERRALQSTADRDHWQRIVEEHPRLTLPPSWADEGPRTRHQVRVPYADLEDRLRALATDAGVSFKSVMLGAHLKVMSMVTHERSFHAGLVCDTRPEETGAERVYGMYLNTVPIPFERGHRTWRDLVRGVFQAEVDLWPHRRYPLSQIQADAGGGERLVDVFFNYLDFHVVDTDLVDYQASVDDSPNEFPLSVITQAGALVLVTDTGVLGRDAGRRLGEMYRAVLEAMAADADGDARRTFLPETERDLLLRRWNDTASPRDPDPVHRVFERLAARTPSATAVVHGEGGTTYAELDAAANRAAHHLRALGVGPETVVGVMLGRGPLLLPWLLGVWKAGGAYVPLDAAYPPERLGFMLADSGASVLVTESGYRELLAGAFDGPTVYADLDAPAVGARPADPPDDPADPDGLAYVIYTSGSTGRPKGVLVPHRGLANYLWWTVEGYTGNGSGGAPLFSSIAFDMVVPNLYAPLMTGQPVHMIDQDVPAIELGRALADAGPFDFIKLTPGHLELLTHQLGADEAGRLAALLAVGADAFPGRTLNRWLELAPGPIVLNEYGPTEISVANSTHAVTGPEDRELVPIGRPIPNSTMYVLDETMMPVPVGVPGELYIGGVGLARGYAGRAALSAERFVPDPFGGQPGARLYRTGDLARVLPGGDVDFLGRLDEQIKIRGYRIEPGEVQAVLTGHPGVAEALVLAHGRAERKRLVAYCVPAGGGLPDQETLRDYCRDRLPEHMVPGVFVALDEFPLNRNGKLDRKALPVPAVSGPGADGTGGVARRAPRTEAERALADLWAELLDVPEVAATDDFFALGGHSLLMLRVVARARAAGMPLGTRDVLECRTVEALARRSEAAAAQAQTPAQAGARDRERLVWLRRDGAGRPLFCVHPAGGSAHWYLPLADPAFSSGPVAAFEAEDMPGREASPALVEELAAVYAAELPAADAGLPPTLLAWSSASTIAWSMARRMAEQGTAPRLVLVDPQTDLPWDGPGVDDPLVDRLAELFAARADLTELAGRRTGLDAELVGLLALANIEATPATLDAVAPRVATWRLLTRSMQHYAYAPMRGRITLVLTDECASGRHSVSRDRGFDAYLARWRELAPDGLDVVHVPGEHDAALTRAEELRPLLYPEED</sequence>
<dbReference type="PROSITE" id="PS00455">
    <property type="entry name" value="AMP_BINDING"/>
    <property type="match status" value="2"/>
</dbReference>
<accession>A0ABS3RNI2</accession>
<dbReference type="InterPro" id="IPR025110">
    <property type="entry name" value="AMP-bd_C"/>
</dbReference>
<dbReference type="InterPro" id="IPR000873">
    <property type="entry name" value="AMP-dep_synth/lig_dom"/>
</dbReference>
<dbReference type="CDD" id="cd05930">
    <property type="entry name" value="A_NRPS"/>
    <property type="match status" value="1"/>
</dbReference>
<comment type="caution">
    <text evidence="6">The sequence shown here is derived from an EMBL/GenBank/DDBJ whole genome shotgun (WGS) entry which is preliminary data.</text>
</comment>
<dbReference type="Gene3D" id="3.40.50.1820">
    <property type="entry name" value="alpha/beta hydrolase"/>
    <property type="match status" value="1"/>
</dbReference>
<organism evidence="6 7">
    <name type="scientific">Actinomadura violacea</name>
    <dbReference type="NCBI Taxonomy" id="2819934"/>
    <lineage>
        <taxon>Bacteria</taxon>
        <taxon>Bacillati</taxon>
        <taxon>Actinomycetota</taxon>
        <taxon>Actinomycetes</taxon>
        <taxon>Streptosporangiales</taxon>
        <taxon>Thermomonosporaceae</taxon>
        <taxon>Actinomadura</taxon>
    </lineage>
</organism>
<dbReference type="Gene3D" id="3.30.559.30">
    <property type="entry name" value="Nonribosomal peptide synthetase, condensation domain"/>
    <property type="match status" value="2"/>
</dbReference>
<dbReference type="EMBL" id="JAGEPF010000007">
    <property type="protein sequence ID" value="MBO2458317.1"/>
    <property type="molecule type" value="Genomic_DNA"/>
</dbReference>
<dbReference type="PROSITE" id="PS50075">
    <property type="entry name" value="CARRIER"/>
    <property type="match status" value="2"/>
</dbReference>
<dbReference type="PANTHER" id="PTHR45527">
    <property type="entry name" value="NONRIBOSOMAL PEPTIDE SYNTHETASE"/>
    <property type="match status" value="1"/>
</dbReference>
<dbReference type="SUPFAM" id="SSF53474">
    <property type="entry name" value="alpha/beta-Hydrolases"/>
    <property type="match status" value="1"/>
</dbReference>
<evidence type="ECO:0000256" key="2">
    <source>
        <dbReference type="ARBA" id="ARBA00022450"/>
    </source>
</evidence>
<dbReference type="InterPro" id="IPR042099">
    <property type="entry name" value="ANL_N_sf"/>
</dbReference>
<dbReference type="Gene3D" id="1.10.1200.10">
    <property type="entry name" value="ACP-like"/>
    <property type="match status" value="2"/>
</dbReference>
<dbReference type="Pfam" id="PF13193">
    <property type="entry name" value="AMP-binding_C"/>
    <property type="match status" value="2"/>
</dbReference>
<dbReference type="InterPro" id="IPR020845">
    <property type="entry name" value="AMP-binding_CS"/>
</dbReference>
<dbReference type="InterPro" id="IPR006162">
    <property type="entry name" value="Ppantetheine_attach_site"/>
</dbReference>
<gene>
    <name evidence="6" type="ORF">J4709_12140</name>
</gene>
<dbReference type="Gene3D" id="3.40.50.980">
    <property type="match status" value="2"/>
</dbReference>
<dbReference type="InterPro" id="IPR020806">
    <property type="entry name" value="PKS_PP-bd"/>
</dbReference>
<feature type="domain" description="Carrier" evidence="5">
    <location>
        <begin position="2082"/>
        <end position="2156"/>
    </location>
</feature>
<dbReference type="NCBIfam" id="TIGR01733">
    <property type="entry name" value="AA-adenyl-dom"/>
    <property type="match status" value="2"/>
</dbReference>
<name>A0ABS3RNI2_9ACTN</name>
<dbReference type="Pfam" id="PF00668">
    <property type="entry name" value="Condensation"/>
    <property type="match status" value="2"/>
</dbReference>
<feature type="domain" description="Carrier" evidence="5">
    <location>
        <begin position="1020"/>
        <end position="1094"/>
    </location>
</feature>
<dbReference type="SUPFAM" id="SSF47336">
    <property type="entry name" value="ACP-like"/>
    <property type="match status" value="2"/>
</dbReference>
<dbReference type="Gene3D" id="3.30.300.30">
    <property type="match status" value="2"/>
</dbReference>
<keyword evidence="7" id="KW-1185">Reference proteome</keyword>
<dbReference type="Gene3D" id="3.40.50.12780">
    <property type="entry name" value="N-terminal domain of ligase-like"/>
    <property type="match status" value="1"/>
</dbReference>
<dbReference type="InterPro" id="IPR029058">
    <property type="entry name" value="AB_hydrolase_fold"/>
</dbReference>
<dbReference type="InterPro" id="IPR010071">
    <property type="entry name" value="AA_adenyl_dom"/>
</dbReference>
<dbReference type="InterPro" id="IPR001242">
    <property type="entry name" value="Condensation_dom"/>
</dbReference>
<dbReference type="Proteomes" id="UP000680206">
    <property type="component" value="Unassembled WGS sequence"/>
</dbReference>
<dbReference type="SUPFAM" id="SSF56801">
    <property type="entry name" value="Acetyl-CoA synthetase-like"/>
    <property type="match status" value="2"/>
</dbReference>
<keyword evidence="2" id="KW-0596">Phosphopantetheine</keyword>
<evidence type="ECO:0000256" key="3">
    <source>
        <dbReference type="ARBA" id="ARBA00022553"/>
    </source>
</evidence>
<proteinExistence type="predicted"/>
<dbReference type="CDD" id="cd17643">
    <property type="entry name" value="A_NRPS_Cytc1-like"/>
    <property type="match status" value="1"/>
</dbReference>
<dbReference type="Pfam" id="PF00975">
    <property type="entry name" value="Thioesterase"/>
    <property type="match status" value="1"/>
</dbReference>
<dbReference type="SMART" id="SM00823">
    <property type="entry name" value="PKS_PP"/>
    <property type="match status" value="1"/>
</dbReference>
<dbReference type="Pfam" id="PF00501">
    <property type="entry name" value="AMP-binding"/>
    <property type="match status" value="2"/>
</dbReference>
<dbReference type="InterPro" id="IPR023213">
    <property type="entry name" value="CAT-like_dom_sf"/>
</dbReference>
<dbReference type="Pfam" id="PF00550">
    <property type="entry name" value="PP-binding"/>
    <property type="match status" value="2"/>
</dbReference>
<dbReference type="Gene3D" id="2.30.38.10">
    <property type="entry name" value="Luciferase, Domain 3"/>
    <property type="match status" value="1"/>
</dbReference>
<dbReference type="InterPro" id="IPR036736">
    <property type="entry name" value="ACP-like_sf"/>
</dbReference>
<dbReference type="PROSITE" id="PS00012">
    <property type="entry name" value="PHOSPHOPANTETHEINE"/>
    <property type="match status" value="2"/>
</dbReference>
<dbReference type="CDD" id="cd19531">
    <property type="entry name" value="LCL_NRPS-like"/>
    <property type="match status" value="1"/>
</dbReference>
<protein>
    <submittedName>
        <fullName evidence="6">Amino acid adenylation domain-containing protein</fullName>
    </submittedName>
</protein>
<dbReference type="RefSeq" id="WP_208240261.1">
    <property type="nucleotide sequence ID" value="NZ_JAGEPF010000007.1"/>
</dbReference>
<dbReference type="PANTHER" id="PTHR45527:SF1">
    <property type="entry name" value="FATTY ACID SYNTHASE"/>
    <property type="match status" value="1"/>
</dbReference>
<dbReference type="InterPro" id="IPR009081">
    <property type="entry name" value="PP-bd_ACP"/>
</dbReference>
<dbReference type="Gene3D" id="3.30.559.10">
    <property type="entry name" value="Chloramphenicol acetyltransferase-like domain"/>
    <property type="match status" value="2"/>
</dbReference>
<evidence type="ECO:0000313" key="6">
    <source>
        <dbReference type="EMBL" id="MBO2458317.1"/>
    </source>
</evidence>
<keyword evidence="3" id="KW-0597">Phosphoprotein</keyword>
<feature type="region of interest" description="Disordered" evidence="4">
    <location>
        <begin position="2062"/>
        <end position="2082"/>
    </location>
</feature>
<dbReference type="SUPFAM" id="SSF52777">
    <property type="entry name" value="CoA-dependent acyltransferases"/>
    <property type="match status" value="4"/>
</dbReference>
<evidence type="ECO:0000256" key="4">
    <source>
        <dbReference type="SAM" id="MobiDB-lite"/>
    </source>
</evidence>
<evidence type="ECO:0000259" key="5">
    <source>
        <dbReference type="PROSITE" id="PS50075"/>
    </source>
</evidence>
<evidence type="ECO:0000256" key="1">
    <source>
        <dbReference type="ARBA" id="ARBA00001957"/>
    </source>
</evidence>
<evidence type="ECO:0000313" key="7">
    <source>
        <dbReference type="Proteomes" id="UP000680206"/>
    </source>
</evidence>
<dbReference type="InterPro" id="IPR045851">
    <property type="entry name" value="AMP-bd_C_sf"/>
</dbReference>
<reference evidence="6 7" key="1">
    <citation type="submission" date="2021-03" db="EMBL/GenBank/DDBJ databases">
        <title>Actinomadura violae sp. nov., isolated from lichen in Thailand.</title>
        <authorList>
            <person name="Kanchanasin P."/>
            <person name="Saeng-In P."/>
            <person name="Phongsopitanun W."/>
            <person name="Yuki M."/>
            <person name="Kudo T."/>
            <person name="Ohkuma M."/>
            <person name="Tanasupawat S."/>
        </authorList>
    </citation>
    <scope>NUCLEOTIDE SEQUENCE [LARGE SCALE GENOMIC DNA]</scope>
    <source>
        <strain evidence="6 7">LCR2-06</strain>
    </source>
</reference>
<comment type="cofactor">
    <cofactor evidence="1">
        <name>pantetheine 4'-phosphate</name>
        <dbReference type="ChEBI" id="CHEBI:47942"/>
    </cofactor>
</comment>